<dbReference type="AlphaFoldDB" id="A0A0T9L3S6"/>
<dbReference type="Proteomes" id="UP000045824">
    <property type="component" value="Unassembled WGS sequence"/>
</dbReference>
<proteinExistence type="predicted"/>
<name>A0A0T9L3S6_YERKR</name>
<reference evidence="1 2" key="1">
    <citation type="submission" date="2015-03" db="EMBL/GenBank/DDBJ databases">
        <authorList>
            <person name="Murphy D."/>
        </authorList>
    </citation>
    <scope>NUCLEOTIDE SEQUENCE [LARGE SCALE GENOMIC DNA]</scope>
    <source>
        <strain evidence="1 2">FCF326</strain>
    </source>
</reference>
<organism evidence="1 2">
    <name type="scientific">Yersinia kristensenii</name>
    <dbReference type="NCBI Taxonomy" id="28152"/>
    <lineage>
        <taxon>Bacteria</taxon>
        <taxon>Pseudomonadati</taxon>
        <taxon>Pseudomonadota</taxon>
        <taxon>Gammaproteobacteria</taxon>
        <taxon>Enterobacterales</taxon>
        <taxon>Yersiniaceae</taxon>
        <taxon>Yersinia</taxon>
    </lineage>
</organism>
<sequence length="249" mass="29290">MIEFNEGQVDLLKALSFKDYIDEVFSHCEVMYPALVSSQHREKFCYYIEQSIALAKKAGFTQRGPVRLFIDMIILLGYNFEQDPQYQWAKFNEMNKASSQLEKSMMMYRILEQYIAAVYGENNVFFEQSFVKLSNLNINTISDSKENYHNNTHELLNYIHPQRYDLLGHESIDNLISFSDENIQSDRIIKPNHKSYLVLIRFLLGGYFYNDFFRYDLSLSKLASWFSEESAGCHNVVLSSYSSLRFNNH</sequence>
<protein>
    <submittedName>
        <fullName evidence="1">Uncharacterized protein</fullName>
    </submittedName>
</protein>
<dbReference type="EMBL" id="CPYI01000005">
    <property type="protein sequence ID" value="CNE55990.1"/>
    <property type="molecule type" value="Genomic_DNA"/>
</dbReference>
<accession>A0A0T9L3S6</accession>
<dbReference type="RefSeq" id="WP_050118990.1">
    <property type="nucleotide sequence ID" value="NZ_CABMLW010000004.1"/>
</dbReference>
<gene>
    <name evidence="1" type="ORF">ERS008491_01598</name>
</gene>
<evidence type="ECO:0000313" key="2">
    <source>
        <dbReference type="Proteomes" id="UP000045824"/>
    </source>
</evidence>
<evidence type="ECO:0000313" key="1">
    <source>
        <dbReference type="EMBL" id="CNE55990.1"/>
    </source>
</evidence>